<dbReference type="Proteomes" id="UP000198226">
    <property type="component" value="Chromosome I"/>
</dbReference>
<dbReference type="CDD" id="cd00833">
    <property type="entry name" value="PKS"/>
    <property type="match status" value="1"/>
</dbReference>
<evidence type="ECO:0000256" key="5">
    <source>
        <dbReference type="ARBA" id="ARBA00023315"/>
    </source>
</evidence>
<dbReference type="InterPro" id="IPR014031">
    <property type="entry name" value="Ketoacyl_synth_C"/>
</dbReference>
<dbReference type="InterPro" id="IPR020843">
    <property type="entry name" value="ER"/>
</dbReference>
<dbReference type="InterPro" id="IPR050091">
    <property type="entry name" value="PKS_NRPS_Biosynth_Enz"/>
</dbReference>
<dbReference type="GO" id="GO:0005737">
    <property type="term" value="C:cytoplasm"/>
    <property type="evidence" value="ECO:0007669"/>
    <property type="project" value="TreeGrafter"/>
</dbReference>
<dbReference type="SUPFAM" id="SSF47336">
    <property type="entry name" value="ACP-like"/>
    <property type="match status" value="1"/>
</dbReference>
<feature type="active site" description="Proton donor; for dehydratase activity" evidence="6">
    <location>
        <position position="1093"/>
    </location>
</feature>
<evidence type="ECO:0000256" key="6">
    <source>
        <dbReference type="PROSITE-ProRule" id="PRU01363"/>
    </source>
</evidence>
<evidence type="ECO:0000256" key="4">
    <source>
        <dbReference type="ARBA" id="ARBA00023268"/>
    </source>
</evidence>
<dbReference type="Gene3D" id="3.40.50.720">
    <property type="entry name" value="NAD(P)-binding Rossmann-like Domain"/>
    <property type="match status" value="3"/>
</dbReference>
<sequence length="2056" mass="215576">MNEAELREALRRSVAVIDSLERRLERAEQPVAVVGMACRFPGAPDLDAYWRLLVDGVDAIGDIPADRWDVDRYYDPDRAAPGKMYSRRGGFVADVDTFDAAFFGMSPREATRTDPQARMLLEVSWEALEHAGQSPQALRGSRTGVYVGYAENDYAKLVDRLTGRSGMVDPYDATGTGACFASGRISHVLGLHGPNLAVDTGCSSALVAMHQAIGALRAGECDVALAGGVHLRLAPETTLALARTGALSPDGRCKTFSAAADGFGRSEGCGMVVLKRLADALADRDPVLAMVRGSAVNHDGPASGLTAPNGAAQAALIDTALRRAGVGPHEIGYVEAHGTGTLLGDPIEVDALASVFGAVEGPVWLGSVKSNIGHTEGAAGAASVIKTVLAIAHGLVPRSLHAEPPNPHVDWAASPFSVPSDNQPWPADRRCAGVSSFGMSGTNAHLVLGPPPPREATAEPRRPVRVLPVSARTPAALGVLLDRYADALRDGVDATALCLTAATGRAHLLVRAAVTGGTVAELVERLAERRATRPAAPARKPTVAFLFTGQGAQWVGMGAQLYDTAPVFRAAVDECVPVIRELTGVDIRTVMFDGADADLSDTTWTQPALFVLGLGLARLWQSWGVTPAILVGHSVGELTAACVAGTVAVPDALRLVVARGRLMAGGPGAGVMTAVAADEKTAAAAVSDLDRTAVAAVNSPHETVLSGPADQIGQAEERLRADGVRVRRLAVSNAFHSPLMAPAAAAFAEVVAQVPLHRPRLPIVANVPGVADGELLTRPGYWADHLVSPVRFADGIRHAADAGADLLVEIGPKPVLLGFARDCLADREGVGFVPSIRPGQEWSTLAAGLAECYEHGVDVDWRAFEADHDTARVAAPTYPFERERYWLPEPPPATDARHGVFTDLVEDTGDGSLVAQTRLTPATAALAEHRIHGDVVAPAAFHLAVVLDAARAGAGGRHVDLVDLVFPAPLAVPAEGSARIRVRLHGPADQRECTLETVTDDGAVAHAVGQVRVADVPALGERHDPAAIRSRLDRDVDPAALYRRLASGGVDLGPAFRWLTAVRVGTDEAFAELTPQPHPPGAHPESVHPGLLDACFQLTEAVRSATDTVARLPFALGRLTLDGPALHRARYVHARRAGDGGWHLTVLDPDGEPVGVLDAFRDRAVDRDTPDRGWFARQEWRPVGAATPARPERPLLLADDTAWAAAVAGALDCPRRDLDADLDEGAVDGVTHVVVASAPTGDDADATSRFLDILLRLVRRLGERGRPPRLTLLTRGGQPVDATVVAPSQTAVWAFARTVAAEYPDLGCRAIDVADEADLAEAAARIADPGSGDRLVVRAGQAYREAFTGTDPPGPTGPTRLVLGAYGSPDALTTVPLERRPPGPGEVEIAVRAAGLNFRDVLVSLGMLAAHYAEDRGITRADEVPLGFECAGVVLAVGPGVTDRAVGDDVIAYTEHAFGTHVTVRVEHTAPLPAGMGHAEGATLPLAFLTAEYALHELAGLRAGERVLIHAAAGGVGQAAVALARARGAEVFGTASAPKHDVLRRIGVDHVLDSRSTGFADRVLELTGGRGVDVVLNSLNGESIAAGMRSLADGGRFVELGRVGVWTADQARRVRPDVRYHRFDFGDVAERDPGLVARLFAALLPRFATGELSPLPLRAFPMTGAAEAYRYMQRARHTGKLVLVPPTPVDVAAAGVLVTGGTGALGRRAARMLADAGARRIVLMGRGTPSDQVLDELRGRGVEVEFVRGDVAVEADVRRAVARTGTLGGIVHAAGALDDGVLRGQTAGRFATVLRPKVYGGAVLDRVAREHRPAFFVVFSSVTAVEERGGQGAYGAANAYLDGLVARRRADGLPGLSVAWGPWAGGGMAADLAGVRKIDPDVGTAVLQRLLTAGTAAPATIVVDPNRDTIPAAGRTAGAAPAADTPPAPVDRPRTPAAMTDYLAGVVRRLTGLPARVALDDRTLFVDVGVDSLVLIEFRQRIQRDLAVSVPASTVFDHPSLGEMAGHLLALLAPPPSAPATPDTHRPPRRDLDEADADDLRRILDEELGELDEGME</sequence>
<dbReference type="Gene3D" id="3.30.70.3290">
    <property type="match status" value="1"/>
</dbReference>
<dbReference type="SUPFAM" id="SSF53901">
    <property type="entry name" value="Thiolase-like"/>
    <property type="match status" value="1"/>
</dbReference>
<feature type="domain" description="PKS/mFAS DH" evidence="10">
    <location>
        <begin position="898"/>
        <end position="1171"/>
    </location>
</feature>
<organism evidence="11 12">
    <name type="scientific">Micromonospora rifamycinica</name>
    <dbReference type="NCBI Taxonomy" id="291594"/>
    <lineage>
        <taxon>Bacteria</taxon>
        <taxon>Bacillati</taxon>
        <taxon>Actinomycetota</taxon>
        <taxon>Actinomycetes</taxon>
        <taxon>Micromonosporales</taxon>
        <taxon>Micromonosporaceae</taxon>
        <taxon>Micromonospora</taxon>
    </lineage>
</organism>
<dbReference type="SMART" id="SM00822">
    <property type="entry name" value="PKS_KR"/>
    <property type="match status" value="1"/>
</dbReference>
<dbReference type="FunFam" id="3.40.47.10:FF:000019">
    <property type="entry name" value="Polyketide synthase type I"/>
    <property type="match status" value="1"/>
</dbReference>
<evidence type="ECO:0000256" key="1">
    <source>
        <dbReference type="ARBA" id="ARBA00022450"/>
    </source>
</evidence>
<dbReference type="Gene3D" id="3.40.47.10">
    <property type="match status" value="1"/>
</dbReference>
<dbReference type="Pfam" id="PF16197">
    <property type="entry name" value="KAsynt_C_assoc"/>
    <property type="match status" value="1"/>
</dbReference>
<feature type="compositionally biased region" description="Basic and acidic residues" evidence="7">
    <location>
        <begin position="2023"/>
        <end position="2038"/>
    </location>
</feature>
<feature type="region of interest" description="C-terminal hotdog fold" evidence="6">
    <location>
        <begin position="1033"/>
        <end position="1171"/>
    </location>
</feature>
<feature type="active site" description="Proton acceptor; for dehydratase activity" evidence="6">
    <location>
        <position position="929"/>
    </location>
</feature>
<dbReference type="Pfam" id="PF13602">
    <property type="entry name" value="ADH_zinc_N_2"/>
    <property type="match status" value="1"/>
</dbReference>
<proteinExistence type="predicted"/>
<dbReference type="Pfam" id="PF00109">
    <property type="entry name" value="ketoacyl-synt"/>
    <property type="match status" value="1"/>
</dbReference>
<dbReference type="InterPro" id="IPR001227">
    <property type="entry name" value="Ac_transferase_dom_sf"/>
</dbReference>
<dbReference type="Pfam" id="PF08659">
    <property type="entry name" value="KR"/>
    <property type="match status" value="1"/>
</dbReference>
<dbReference type="SUPFAM" id="SSF52151">
    <property type="entry name" value="FabD/lysophospholipase-like"/>
    <property type="match status" value="1"/>
</dbReference>
<feature type="domain" description="Ketosynthase family 3 (KS3)" evidence="9">
    <location>
        <begin position="28"/>
        <end position="450"/>
    </location>
</feature>
<evidence type="ECO:0000256" key="7">
    <source>
        <dbReference type="SAM" id="MobiDB-lite"/>
    </source>
</evidence>
<dbReference type="GO" id="GO:0006633">
    <property type="term" value="P:fatty acid biosynthetic process"/>
    <property type="evidence" value="ECO:0007669"/>
    <property type="project" value="InterPro"/>
</dbReference>
<dbReference type="Gene3D" id="3.40.366.10">
    <property type="entry name" value="Malonyl-Coenzyme A Acyl Carrier Protein, domain 2"/>
    <property type="match status" value="1"/>
</dbReference>
<dbReference type="SMART" id="SM00825">
    <property type="entry name" value="PKS_KS"/>
    <property type="match status" value="1"/>
</dbReference>
<dbReference type="FunFam" id="3.40.50.720:FF:000209">
    <property type="entry name" value="Polyketide synthase Pks12"/>
    <property type="match status" value="1"/>
</dbReference>
<dbReference type="InterPro" id="IPR013968">
    <property type="entry name" value="PKS_KR"/>
</dbReference>
<dbReference type="SMART" id="SM00827">
    <property type="entry name" value="PKS_AT"/>
    <property type="match status" value="1"/>
</dbReference>
<keyword evidence="12" id="KW-1185">Reference proteome</keyword>
<feature type="compositionally biased region" description="Low complexity" evidence="7">
    <location>
        <begin position="1913"/>
        <end position="1923"/>
    </location>
</feature>
<dbReference type="PROSITE" id="PS52004">
    <property type="entry name" value="KS3_2"/>
    <property type="match status" value="1"/>
</dbReference>
<protein>
    <submittedName>
        <fullName evidence="11">Acyl transferase domain-containing protein</fullName>
    </submittedName>
</protein>
<dbReference type="InterPro" id="IPR032821">
    <property type="entry name" value="PKS_assoc"/>
</dbReference>
<evidence type="ECO:0000256" key="3">
    <source>
        <dbReference type="ARBA" id="ARBA00022679"/>
    </source>
</evidence>
<keyword evidence="3 11" id="KW-0808">Transferase</keyword>
<dbReference type="SMART" id="SM01294">
    <property type="entry name" value="PKS_PP_betabranch"/>
    <property type="match status" value="1"/>
</dbReference>
<dbReference type="CDD" id="cd05195">
    <property type="entry name" value="enoyl_red"/>
    <property type="match status" value="1"/>
</dbReference>
<dbReference type="Pfam" id="PF14765">
    <property type="entry name" value="PS-DH"/>
    <property type="match status" value="1"/>
</dbReference>
<dbReference type="PROSITE" id="PS50075">
    <property type="entry name" value="CARRIER"/>
    <property type="match status" value="1"/>
</dbReference>
<dbReference type="InterPro" id="IPR036736">
    <property type="entry name" value="ACP-like_sf"/>
</dbReference>
<dbReference type="InterPro" id="IPR020841">
    <property type="entry name" value="PKS_Beta-ketoAc_synthase_dom"/>
</dbReference>
<dbReference type="InterPro" id="IPR014030">
    <property type="entry name" value="Ketoacyl_synth_N"/>
</dbReference>
<keyword evidence="5" id="KW-0012">Acyltransferase</keyword>
<evidence type="ECO:0000259" key="9">
    <source>
        <dbReference type="PROSITE" id="PS52004"/>
    </source>
</evidence>
<dbReference type="InterPro" id="IPR036291">
    <property type="entry name" value="NAD(P)-bd_dom_sf"/>
</dbReference>
<dbReference type="SMART" id="SM00823">
    <property type="entry name" value="PKS_PP"/>
    <property type="match status" value="1"/>
</dbReference>
<evidence type="ECO:0000313" key="12">
    <source>
        <dbReference type="Proteomes" id="UP000198226"/>
    </source>
</evidence>
<evidence type="ECO:0000256" key="2">
    <source>
        <dbReference type="ARBA" id="ARBA00022553"/>
    </source>
</evidence>
<dbReference type="SMART" id="SM00826">
    <property type="entry name" value="PKS_DH"/>
    <property type="match status" value="1"/>
</dbReference>
<dbReference type="InterPro" id="IPR013154">
    <property type="entry name" value="ADH-like_N"/>
</dbReference>
<dbReference type="GO" id="GO:0016491">
    <property type="term" value="F:oxidoreductase activity"/>
    <property type="evidence" value="ECO:0007669"/>
    <property type="project" value="InterPro"/>
</dbReference>
<evidence type="ECO:0000259" key="10">
    <source>
        <dbReference type="PROSITE" id="PS52019"/>
    </source>
</evidence>
<dbReference type="PROSITE" id="PS52019">
    <property type="entry name" value="PKS_MFAS_DH"/>
    <property type="match status" value="1"/>
</dbReference>
<dbReference type="InterPro" id="IPR016035">
    <property type="entry name" value="Acyl_Trfase/lysoPLipase"/>
</dbReference>
<dbReference type="GO" id="GO:0071770">
    <property type="term" value="P:DIM/DIP cell wall layer assembly"/>
    <property type="evidence" value="ECO:0007669"/>
    <property type="project" value="TreeGrafter"/>
</dbReference>
<dbReference type="GO" id="GO:0004312">
    <property type="term" value="F:fatty acid synthase activity"/>
    <property type="evidence" value="ECO:0007669"/>
    <property type="project" value="TreeGrafter"/>
</dbReference>
<feature type="region of interest" description="Disordered" evidence="7">
    <location>
        <begin position="2014"/>
        <end position="2038"/>
    </location>
</feature>
<dbReference type="Pfam" id="PF00550">
    <property type="entry name" value="PP-binding"/>
    <property type="match status" value="1"/>
</dbReference>
<dbReference type="InterPro" id="IPR020807">
    <property type="entry name" value="PKS_DH"/>
</dbReference>
<dbReference type="InterPro" id="IPR042104">
    <property type="entry name" value="PKS_dehydratase_sf"/>
</dbReference>
<dbReference type="Pfam" id="PF02801">
    <property type="entry name" value="Ketoacyl-synt_C"/>
    <property type="match status" value="1"/>
</dbReference>
<gene>
    <name evidence="11" type="ORF">GA0070623_3859</name>
</gene>
<dbReference type="InterPro" id="IPR016039">
    <property type="entry name" value="Thiolase-like"/>
</dbReference>
<dbReference type="RefSeq" id="WP_067301046.1">
    <property type="nucleotide sequence ID" value="NZ_LRMV01000003.1"/>
</dbReference>
<feature type="region of interest" description="Disordered" evidence="7">
    <location>
        <begin position="1913"/>
        <end position="1935"/>
    </location>
</feature>
<dbReference type="GO" id="GO:0031177">
    <property type="term" value="F:phosphopantetheine binding"/>
    <property type="evidence" value="ECO:0007669"/>
    <property type="project" value="InterPro"/>
</dbReference>
<feature type="domain" description="Carrier" evidence="8">
    <location>
        <begin position="1937"/>
        <end position="2012"/>
    </location>
</feature>
<dbReference type="EMBL" id="LT607752">
    <property type="protein sequence ID" value="SCG74132.1"/>
    <property type="molecule type" value="Genomic_DNA"/>
</dbReference>
<dbReference type="InterPro" id="IPR014043">
    <property type="entry name" value="Acyl_transferase_dom"/>
</dbReference>
<dbReference type="Pfam" id="PF08240">
    <property type="entry name" value="ADH_N"/>
    <property type="match status" value="1"/>
</dbReference>
<dbReference type="SMART" id="SM00829">
    <property type="entry name" value="PKS_ER"/>
    <property type="match status" value="1"/>
</dbReference>
<dbReference type="SUPFAM" id="SSF55048">
    <property type="entry name" value="Probable ACP-binding domain of malonyl-CoA ACP transacylase"/>
    <property type="match status" value="1"/>
</dbReference>
<dbReference type="InterPro" id="IPR011032">
    <property type="entry name" value="GroES-like_sf"/>
</dbReference>
<dbReference type="GO" id="GO:0004315">
    <property type="term" value="F:3-oxoacyl-[acyl-carrier-protein] synthase activity"/>
    <property type="evidence" value="ECO:0007669"/>
    <property type="project" value="InterPro"/>
</dbReference>
<dbReference type="GO" id="GO:0005886">
    <property type="term" value="C:plasma membrane"/>
    <property type="evidence" value="ECO:0007669"/>
    <property type="project" value="TreeGrafter"/>
</dbReference>
<dbReference type="OrthoDB" id="9778690at2"/>
<dbReference type="Gene3D" id="3.90.180.10">
    <property type="entry name" value="Medium-chain alcohol dehydrogenases, catalytic domain"/>
    <property type="match status" value="1"/>
</dbReference>
<dbReference type="InterPro" id="IPR049551">
    <property type="entry name" value="PKS_DH_C"/>
</dbReference>
<keyword evidence="2" id="KW-0597">Phosphoprotein</keyword>
<dbReference type="Pfam" id="PF21089">
    <property type="entry name" value="PKS_DH_N"/>
    <property type="match status" value="1"/>
</dbReference>
<dbReference type="InterPro" id="IPR020806">
    <property type="entry name" value="PKS_PP-bd"/>
</dbReference>
<name>A0A109IPN3_9ACTN</name>
<dbReference type="PANTHER" id="PTHR43775">
    <property type="entry name" value="FATTY ACID SYNTHASE"/>
    <property type="match status" value="1"/>
</dbReference>
<evidence type="ECO:0000259" key="8">
    <source>
        <dbReference type="PROSITE" id="PS50075"/>
    </source>
</evidence>
<dbReference type="Gene3D" id="1.10.1200.10">
    <property type="entry name" value="ACP-like"/>
    <property type="match status" value="1"/>
</dbReference>
<keyword evidence="4" id="KW-0511">Multifunctional enzyme</keyword>
<dbReference type="Pfam" id="PF00698">
    <property type="entry name" value="Acyl_transf_1"/>
    <property type="match status" value="1"/>
</dbReference>
<dbReference type="Gene3D" id="3.10.129.110">
    <property type="entry name" value="Polyketide synthase dehydratase"/>
    <property type="match status" value="1"/>
</dbReference>
<dbReference type="PANTHER" id="PTHR43775:SF51">
    <property type="entry name" value="INACTIVE PHENOLPHTHIOCEROL SYNTHESIS POLYKETIDE SYNTHASE TYPE I PKS1-RELATED"/>
    <property type="match status" value="1"/>
</dbReference>
<reference evidence="12" key="1">
    <citation type="submission" date="2016-06" db="EMBL/GenBank/DDBJ databases">
        <authorList>
            <person name="Varghese N."/>
            <person name="Submissions Spin"/>
        </authorList>
    </citation>
    <scope>NUCLEOTIDE SEQUENCE [LARGE SCALE GENOMIC DNA]</scope>
    <source>
        <strain evidence="12">DSM 44983</strain>
    </source>
</reference>
<dbReference type="InterPro" id="IPR049552">
    <property type="entry name" value="PKS_DH_N"/>
</dbReference>
<dbReference type="InterPro" id="IPR049900">
    <property type="entry name" value="PKS_mFAS_DH"/>
</dbReference>
<dbReference type="PROSITE" id="PS00606">
    <property type="entry name" value="KS3_1"/>
    <property type="match status" value="1"/>
</dbReference>
<evidence type="ECO:0000313" key="11">
    <source>
        <dbReference type="EMBL" id="SCG74132.1"/>
    </source>
</evidence>
<dbReference type="SUPFAM" id="SSF50129">
    <property type="entry name" value="GroES-like"/>
    <property type="match status" value="1"/>
</dbReference>
<accession>A0A109IPN3</accession>
<dbReference type="InterPro" id="IPR057326">
    <property type="entry name" value="KR_dom"/>
</dbReference>
<feature type="region of interest" description="N-terminal hotdog fold" evidence="6">
    <location>
        <begin position="898"/>
        <end position="1018"/>
    </location>
</feature>
<dbReference type="InterPro" id="IPR018201">
    <property type="entry name" value="Ketoacyl_synth_AS"/>
</dbReference>
<dbReference type="InterPro" id="IPR009081">
    <property type="entry name" value="PP-bd_ACP"/>
</dbReference>
<dbReference type="SUPFAM" id="SSF51735">
    <property type="entry name" value="NAD(P)-binding Rossmann-fold domains"/>
    <property type="match status" value="3"/>
</dbReference>
<keyword evidence="1" id="KW-0596">Phosphopantetheine</keyword>
<dbReference type="InterPro" id="IPR016036">
    <property type="entry name" value="Malonyl_transacylase_ACP-bd"/>
</dbReference>